<evidence type="ECO:0000313" key="6">
    <source>
        <dbReference type="EMBL" id="HIY78242.1"/>
    </source>
</evidence>
<dbReference type="GO" id="GO:0005975">
    <property type="term" value="P:carbohydrate metabolic process"/>
    <property type="evidence" value="ECO:0007669"/>
    <property type="project" value="InterPro"/>
</dbReference>
<evidence type="ECO:0000256" key="3">
    <source>
        <dbReference type="ARBA" id="ARBA00023277"/>
    </source>
</evidence>
<dbReference type="Pfam" id="PF01182">
    <property type="entry name" value="Glucosamine_iso"/>
    <property type="match status" value="1"/>
</dbReference>
<comment type="similarity">
    <text evidence="4">Belongs to the glucosamine/galactosamine-6-phosphate isomerase family. NagB subfamily.</text>
</comment>
<dbReference type="NCBIfam" id="TIGR00502">
    <property type="entry name" value="nagB"/>
    <property type="match status" value="1"/>
</dbReference>
<evidence type="ECO:0000259" key="5">
    <source>
        <dbReference type="Pfam" id="PF01182"/>
    </source>
</evidence>
<gene>
    <name evidence="4 6" type="primary">nagB</name>
    <name evidence="6" type="ORF">H9728_04285</name>
</gene>
<dbReference type="PANTHER" id="PTHR11280:SF5">
    <property type="entry name" value="GLUCOSAMINE-6-PHOSPHATE ISOMERASE"/>
    <property type="match status" value="1"/>
</dbReference>
<feature type="active site" description="Proton acceptor; for ring-opening step" evidence="4">
    <location>
        <position position="137"/>
    </location>
</feature>
<comment type="function">
    <text evidence="4">Catalyzes the reversible isomerization-deamination of glucosamine 6-phosphate (GlcN6P) to form fructose 6-phosphate (Fru6P) and ammonium ion.</text>
</comment>
<dbReference type="CDD" id="cd01399">
    <property type="entry name" value="GlcN6P_deaminase"/>
    <property type="match status" value="1"/>
</dbReference>
<dbReference type="EC" id="3.5.99.6" evidence="4"/>
<dbReference type="SUPFAM" id="SSF100950">
    <property type="entry name" value="NagB/RpiA/CoA transferase-like"/>
    <property type="match status" value="1"/>
</dbReference>
<dbReference type="InterPro" id="IPR006148">
    <property type="entry name" value="Glc/Gal-6P_isomerase"/>
</dbReference>
<dbReference type="HAMAP" id="MF_01241">
    <property type="entry name" value="GlcN6P_deamin"/>
    <property type="match status" value="1"/>
</dbReference>
<evidence type="ECO:0000256" key="1">
    <source>
        <dbReference type="ARBA" id="ARBA00000644"/>
    </source>
</evidence>
<feature type="active site" description="For ring-opening step" evidence="4">
    <location>
        <position position="135"/>
    </location>
</feature>
<protein>
    <recommendedName>
        <fullName evidence="4">Glucosamine-6-phosphate deaminase</fullName>
        <ecNumber evidence="4">3.5.99.6</ecNumber>
    </recommendedName>
    <alternativeName>
        <fullName evidence="4">GlcN6P deaminase</fullName>
        <shortName evidence="4">GNPDA</shortName>
    </alternativeName>
    <alternativeName>
        <fullName evidence="4">Glucosamine-6-phosphate isomerase</fullName>
    </alternativeName>
</protein>
<name>A0A9D2CGL3_9FIRM</name>
<feature type="active site" description="For ring-opening step" evidence="4">
    <location>
        <position position="142"/>
    </location>
</feature>
<dbReference type="Proteomes" id="UP000824135">
    <property type="component" value="Unassembled WGS sequence"/>
</dbReference>
<dbReference type="PANTHER" id="PTHR11280">
    <property type="entry name" value="GLUCOSAMINE-6-PHOSPHATE ISOMERASE"/>
    <property type="match status" value="1"/>
</dbReference>
<evidence type="ECO:0000256" key="2">
    <source>
        <dbReference type="ARBA" id="ARBA00022801"/>
    </source>
</evidence>
<evidence type="ECO:0000313" key="7">
    <source>
        <dbReference type="Proteomes" id="UP000824135"/>
    </source>
</evidence>
<comment type="caution">
    <text evidence="4">Lacks conserved residue(s) required for the propagation of feature annotation.</text>
</comment>
<keyword evidence="2 4" id="KW-0378">Hydrolase</keyword>
<evidence type="ECO:0000256" key="4">
    <source>
        <dbReference type="HAMAP-Rule" id="MF_01241"/>
    </source>
</evidence>
<reference evidence="6" key="2">
    <citation type="submission" date="2021-04" db="EMBL/GenBank/DDBJ databases">
        <authorList>
            <person name="Gilroy R."/>
        </authorList>
    </citation>
    <scope>NUCLEOTIDE SEQUENCE</scope>
    <source>
        <strain evidence="6">CHK199-9574</strain>
    </source>
</reference>
<dbReference type="GO" id="GO:0006046">
    <property type="term" value="P:N-acetylglucosamine catabolic process"/>
    <property type="evidence" value="ECO:0007669"/>
    <property type="project" value="UniProtKB-UniRule"/>
</dbReference>
<reference evidence="6" key="1">
    <citation type="journal article" date="2021" name="PeerJ">
        <title>Extensive microbial diversity within the chicken gut microbiome revealed by metagenomics and culture.</title>
        <authorList>
            <person name="Gilroy R."/>
            <person name="Ravi A."/>
            <person name="Getino M."/>
            <person name="Pursley I."/>
            <person name="Horton D.L."/>
            <person name="Alikhan N.F."/>
            <person name="Baker D."/>
            <person name="Gharbi K."/>
            <person name="Hall N."/>
            <person name="Watson M."/>
            <person name="Adriaenssens E.M."/>
            <person name="Foster-Nyarko E."/>
            <person name="Jarju S."/>
            <person name="Secka A."/>
            <person name="Antonio M."/>
            <person name="Oren A."/>
            <person name="Chaudhuri R.R."/>
            <person name="La Ragione R."/>
            <person name="Hildebrand F."/>
            <person name="Pallen M.J."/>
        </authorList>
    </citation>
    <scope>NUCLEOTIDE SEQUENCE</scope>
    <source>
        <strain evidence="6">CHK199-9574</strain>
    </source>
</reference>
<dbReference type="GO" id="GO:0005737">
    <property type="term" value="C:cytoplasm"/>
    <property type="evidence" value="ECO:0007669"/>
    <property type="project" value="TreeGrafter"/>
</dbReference>
<comment type="catalytic activity">
    <reaction evidence="1 4">
        <text>alpha-D-glucosamine 6-phosphate + H2O = beta-D-fructose 6-phosphate + NH4(+)</text>
        <dbReference type="Rhea" id="RHEA:12172"/>
        <dbReference type="ChEBI" id="CHEBI:15377"/>
        <dbReference type="ChEBI" id="CHEBI:28938"/>
        <dbReference type="ChEBI" id="CHEBI:57634"/>
        <dbReference type="ChEBI" id="CHEBI:75989"/>
        <dbReference type="EC" id="3.5.99.6"/>
    </reaction>
</comment>
<comment type="caution">
    <text evidence="6">The sequence shown here is derived from an EMBL/GenBank/DDBJ whole genome shotgun (WGS) entry which is preliminary data.</text>
</comment>
<dbReference type="Gene3D" id="3.40.50.1360">
    <property type="match status" value="1"/>
</dbReference>
<dbReference type="GO" id="GO:0019262">
    <property type="term" value="P:N-acetylneuraminate catabolic process"/>
    <property type="evidence" value="ECO:0007669"/>
    <property type="project" value="UniProtKB-UniRule"/>
</dbReference>
<sequence length="240" mass="26423">MKVIITKNYEEMSEKAYEIVRDVIKANPNAVLGLATGSSPIGLYDDLVKAYERGEISFKNIRTVNLDEYVGLDYSSDQSYVYFMRKNLFERVDIDLANTNLPDGKAKDLEAECARYTKLVEGMQQDVQVLGLGSNGHIAFNEPGTPFDSTTHVVKLTESTIKDNSRLFKNIDEVPRSALTMGIANIMNAKKIVVVANGANKADAIYKTVKGEITEAVPASILQKHPDVTIVCDELAAAKL</sequence>
<dbReference type="GO" id="GO:0042802">
    <property type="term" value="F:identical protein binding"/>
    <property type="evidence" value="ECO:0007669"/>
    <property type="project" value="TreeGrafter"/>
</dbReference>
<comment type="pathway">
    <text evidence="4">Amino-sugar metabolism; N-acetylneuraminate degradation; D-fructose 6-phosphate from N-acetylneuraminate: step 5/5.</text>
</comment>
<dbReference type="AlphaFoldDB" id="A0A9D2CGL3"/>
<dbReference type="GO" id="GO:0006043">
    <property type="term" value="P:glucosamine catabolic process"/>
    <property type="evidence" value="ECO:0007669"/>
    <property type="project" value="TreeGrafter"/>
</dbReference>
<dbReference type="InterPro" id="IPR037171">
    <property type="entry name" value="NagB/RpiA_transferase-like"/>
</dbReference>
<feature type="active site" description="Proton acceptor; for enolization step" evidence="4">
    <location>
        <position position="67"/>
    </location>
</feature>
<dbReference type="GO" id="GO:0004342">
    <property type="term" value="F:glucosamine-6-phosphate deaminase activity"/>
    <property type="evidence" value="ECO:0007669"/>
    <property type="project" value="UniProtKB-UniRule"/>
</dbReference>
<proteinExistence type="inferred from homology"/>
<feature type="domain" description="Glucosamine/galactosamine-6-phosphate isomerase" evidence="5">
    <location>
        <begin position="10"/>
        <end position="225"/>
    </location>
</feature>
<organism evidence="6 7">
    <name type="scientific">Candidatus Borkfalkia excrementavium</name>
    <dbReference type="NCBI Taxonomy" id="2838505"/>
    <lineage>
        <taxon>Bacteria</taxon>
        <taxon>Bacillati</taxon>
        <taxon>Bacillota</taxon>
        <taxon>Clostridia</taxon>
        <taxon>Christensenellales</taxon>
        <taxon>Christensenellaceae</taxon>
        <taxon>Candidatus Borkfalkia</taxon>
    </lineage>
</organism>
<accession>A0A9D2CGL3</accession>
<dbReference type="FunFam" id="3.40.50.1360:FF:000003">
    <property type="entry name" value="Glucosamine-6-phosphate deaminase"/>
    <property type="match status" value="1"/>
</dbReference>
<keyword evidence="3 4" id="KW-0119">Carbohydrate metabolism</keyword>
<dbReference type="InterPro" id="IPR004547">
    <property type="entry name" value="Glucosamine6P_isomerase"/>
</dbReference>
<dbReference type="EMBL" id="DXCO01000032">
    <property type="protein sequence ID" value="HIY78242.1"/>
    <property type="molecule type" value="Genomic_DNA"/>
</dbReference>